<dbReference type="PROSITE" id="PS51186">
    <property type="entry name" value="GNAT"/>
    <property type="match status" value="1"/>
</dbReference>
<dbReference type="EC" id="2.3.1.-" evidence="2"/>
<protein>
    <submittedName>
        <fullName evidence="2">GNAT family N-acetyltransferase</fullName>
        <ecNumber evidence="2">2.3.1.-</ecNumber>
    </submittedName>
</protein>
<dbReference type="SUPFAM" id="SSF55729">
    <property type="entry name" value="Acyl-CoA N-acyltransferases (Nat)"/>
    <property type="match status" value="1"/>
</dbReference>
<dbReference type="InterPro" id="IPR000182">
    <property type="entry name" value="GNAT_dom"/>
</dbReference>
<dbReference type="InterPro" id="IPR016181">
    <property type="entry name" value="Acyl_CoA_acyltransferase"/>
</dbReference>
<proteinExistence type="predicted"/>
<sequence length="159" mass="17433">METSLIVRQGKPEDIYEISDIYKDSIRELCKGEYSQEIISLWENSIAPESRLKSIDSGSLWVVEINGDIGGYLVSVPGELVALFIGSAYSGLGIGRKLCELGIRLATKDSPVVTIESTLTAAPFYEKIGFTKTSSGFFSHGNSQIKIPIVNMVYDTTRT</sequence>
<evidence type="ECO:0000313" key="3">
    <source>
        <dbReference type="Proteomes" id="UP001248581"/>
    </source>
</evidence>
<reference evidence="3" key="1">
    <citation type="submission" date="2023-09" db="EMBL/GenBank/DDBJ databases">
        <authorList>
            <person name="Li S."/>
            <person name="Li X."/>
            <person name="Zhang C."/>
            <person name="Zhao Z."/>
        </authorList>
    </citation>
    <scope>NUCLEOTIDE SEQUENCE [LARGE SCALE GENOMIC DNA]</scope>
    <source>
        <strain evidence="3">SQ345</strain>
    </source>
</reference>
<keyword evidence="2" id="KW-0012">Acyltransferase</keyword>
<dbReference type="PANTHER" id="PTHR43451:SF1">
    <property type="entry name" value="ACETYLTRANSFERASE"/>
    <property type="match status" value="1"/>
</dbReference>
<name>A0ABY9TJ14_9GAMM</name>
<feature type="domain" description="N-acetyltransferase" evidence="1">
    <location>
        <begin position="5"/>
        <end position="154"/>
    </location>
</feature>
<dbReference type="InterPro" id="IPR052564">
    <property type="entry name" value="N-acetyltrans/Recomb-assoc"/>
</dbReference>
<dbReference type="CDD" id="cd04301">
    <property type="entry name" value="NAT_SF"/>
    <property type="match status" value="1"/>
</dbReference>
<dbReference type="Gene3D" id="3.40.630.30">
    <property type="match status" value="1"/>
</dbReference>
<dbReference type="PANTHER" id="PTHR43451">
    <property type="entry name" value="ACETYLTRANSFERASE (GNAT) FAMILY PROTEIN"/>
    <property type="match status" value="1"/>
</dbReference>
<dbReference type="Pfam" id="PF13673">
    <property type="entry name" value="Acetyltransf_10"/>
    <property type="match status" value="1"/>
</dbReference>
<dbReference type="RefSeq" id="WP_348387946.1">
    <property type="nucleotide sequence ID" value="NZ_CP134146.1"/>
</dbReference>
<accession>A0ABY9TJ14</accession>
<gene>
    <name evidence="2" type="ORF">RI845_01260</name>
</gene>
<keyword evidence="3" id="KW-1185">Reference proteome</keyword>
<organism evidence="2 3">
    <name type="scientific">Thalassotalea nanhaiensis</name>
    <dbReference type="NCBI Taxonomy" id="3065648"/>
    <lineage>
        <taxon>Bacteria</taxon>
        <taxon>Pseudomonadati</taxon>
        <taxon>Pseudomonadota</taxon>
        <taxon>Gammaproteobacteria</taxon>
        <taxon>Alteromonadales</taxon>
        <taxon>Colwelliaceae</taxon>
        <taxon>Thalassotalea</taxon>
    </lineage>
</organism>
<evidence type="ECO:0000313" key="2">
    <source>
        <dbReference type="EMBL" id="WNC68792.1"/>
    </source>
</evidence>
<keyword evidence="2" id="KW-0808">Transferase</keyword>
<dbReference type="GO" id="GO:0016746">
    <property type="term" value="F:acyltransferase activity"/>
    <property type="evidence" value="ECO:0007669"/>
    <property type="project" value="UniProtKB-KW"/>
</dbReference>
<dbReference type="Proteomes" id="UP001248581">
    <property type="component" value="Chromosome"/>
</dbReference>
<dbReference type="EMBL" id="CP134146">
    <property type="protein sequence ID" value="WNC68792.1"/>
    <property type="molecule type" value="Genomic_DNA"/>
</dbReference>
<evidence type="ECO:0000259" key="1">
    <source>
        <dbReference type="PROSITE" id="PS51186"/>
    </source>
</evidence>